<evidence type="ECO:0000259" key="2">
    <source>
        <dbReference type="SMART" id="SM00646"/>
    </source>
</evidence>
<dbReference type="SUPFAM" id="SSF53187">
    <property type="entry name" value="Zn-dependent exopeptidases"/>
    <property type="match status" value="1"/>
</dbReference>
<dbReference type="Pfam" id="PF07833">
    <property type="entry name" value="Cu_amine_oxidN1"/>
    <property type="match status" value="1"/>
</dbReference>
<dbReference type="GO" id="GO:0009253">
    <property type="term" value="P:peptidoglycan catabolic process"/>
    <property type="evidence" value="ECO:0007669"/>
    <property type="project" value="InterPro"/>
</dbReference>
<feature type="domain" description="MurNAc-LAA" evidence="2">
    <location>
        <begin position="329"/>
        <end position="438"/>
    </location>
</feature>
<accession>A0A1V0UNX3</accession>
<name>A0A1V0UNX3_9BACL</name>
<dbReference type="InterPro" id="IPR012854">
    <property type="entry name" value="Cu_amine_oxidase-like_N"/>
</dbReference>
<reference evidence="3 4" key="1">
    <citation type="submission" date="2017-03" db="EMBL/GenBank/DDBJ databases">
        <title>Paenibacillus larvae genome sequencing.</title>
        <authorList>
            <person name="Dingman D.W."/>
        </authorList>
    </citation>
    <scope>NUCLEOTIDE SEQUENCE [LARGE SCALE GENOMIC DNA]</scope>
    <source>
        <strain evidence="3 4">SAG 10367</strain>
    </source>
</reference>
<evidence type="ECO:0000256" key="1">
    <source>
        <dbReference type="ARBA" id="ARBA00022801"/>
    </source>
</evidence>
<dbReference type="PANTHER" id="PTHR30404:SF0">
    <property type="entry name" value="N-ACETYLMURAMOYL-L-ALANINE AMIDASE AMIC"/>
    <property type="match status" value="1"/>
</dbReference>
<dbReference type="InterPro" id="IPR021731">
    <property type="entry name" value="AMIN_dom"/>
</dbReference>
<dbReference type="PANTHER" id="PTHR30404">
    <property type="entry name" value="N-ACETYLMURAMOYL-L-ALANINE AMIDASE"/>
    <property type="match status" value="1"/>
</dbReference>
<evidence type="ECO:0000313" key="4">
    <source>
        <dbReference type="Proteomes" id="UP000192727"/>
    </source>
</evidence>
<dbReference type="RefSeq" id="WP_083038556.1">
    <property type="nucleotide sequence ID" value="NZ_CP020557.1"/>
</dbReference>
<dbReference type="GO" id="GO:0030288">
    <property type="term" value="C:outer membrane-bounded periplasmic space"/>
    <property type="evidence" value="ECO:0007669"/>
    <property type="project" value="TreeGrafter"/>
</dbReference>
<proteinExistence type="predicted"/>
<dbReference type="InterPro" id="IPR050695">
    <property type="entry name" value="N-acetylmuramoyl_amidase_3"/>
</dbReference>
<dbReference type="Proteomes" id="UP000192727">
    <property type="component" value="Chromosome"/>
</dbReference>
<sequence>MKRWVTSLLALLMIVVTFIPNVAVGASYEEVKLVLNGKELNPDVPARIVDNYTVVPINTISKATGADISWDGDNWIVTVVKGGKTVKLTIGNKTAYVNGVPQTLPVAPFIENGRTLVPLRFVGEVLGLDITWDGINYIVYMTDKNIADKAIVHSISLTGNDLHIFGSSNLQQPKVFTLSSPERIVMDIPNAKLGDQLESQVSGGQGILNVVNGSVDKIRFSNFSSNPATVRVILDLKQKADYKLLNPTTQGDIYLQLAGGNNGSAKFKVVIDAGHGGHDSGAISVTSKKEKDFTLAVAKKVDSLLSQEPEIQGIMTRSTDVFVELSDRANVANNLNANLFLSIHGNKFTSTSARGTETWYTREDASKKFAAVVQKHAVGATGFYDRGVKKGNLAVTRETKMPAALVEVGFLSNPTEEALMYQDAFQEKVARSLVAAIKEYLNVR</sequence>
<protein>
    <recommendedName>
        <fullName evidence="2">MurNAc-LAA domain-containing protein</fullName>
    </recommendedName>
</protein>
<dbReference type="GO" id="GO:0008745">
    <property type="term" value="F:N-acetylmuramoyl-L-alanine amidase activity"/>
    <property type="evidence" value="ECO:0007669"/>
    <property type="project" value="InterPro"/>
</dbReference>
<organism evidence="3 4">
    <name type="scientific">Paenibacillus larvae subsp. pulvifaciens</name>
    <dbReference type="NCBI Taxonomy" id="1477"/>
    <lineage>
        <taxon>Bacteria</taxon>
        <taxon>Bacillati</taxon>
        <taxon>Bacillota</taxon>
        <taxon>Bacilli</taxon>
        <taxon>Bacillales</taxon>
        <taxon>Paenibacillaceae</taxon>
        <taxon>Paenibacillus</taxon>
    </lineage>
</organism>
<dbReference type="EMBL" id="CP020557">
    <property type="protein sequence ID" value="ARF66959.1"/>
    <property type="molecule type" value="Genomic_DNA"/>
</dbReference>
<dbReference type="Pfam" id="PF11741">
    <property type="entry name" value="AMIN"/>
    <property type="match status" value="1"/>
</dbReference>
<dbReference type="Gene3D" id="3.40.630.40">
    <property type="entry name" value="Zn-dependent exopeptidases"/>
    <property type="match status" value="1"/>
</dbReference>
<dbReference type="SMART" id="SM00646">
    <property type="entry name" value="Ami_3"/>
    <property type="match status" value="1"/>
</dbReference>
<dbReference type="InterPro" id="IPR036582">
    <property type="entry name" value="Mao_N_sf"/>
</dbReference>
<dbReference type="CDD" id="cd02696">
    <property type="entry name" value="MurNAc-LAA"/>
    <property type="match status" value="1"/>
</dbReference>
<dbReference type="SUPFAM" id="SSF55383">
    <property type="entry name" value="Copper amine oxidase, domain N"/>
    <property type="match status" value="1"/>
</dbReference>
<dbReference type="Pfam" id="PF01520">
    <property type="entry name" value="Amidase_3"/>
    <property type="match status" value="1"/>
</dbReference>
<dbReference type="AlphaFoldDB" id="A0A1V0UNX3"/>
<evidence type="ECO:0000313" key="3">
    <source>
        <dbReference type="EMBL" id="ARF66959.1"/>
    </source>
</evidence>
<keyword evidence="1" id="KW-0378">Hydrolase</keyword>
<dbReference type="Gene3D" id="2.60.40.3500">
    <property type="match status" value="1"/>
</dbReference>
<dbReference type="Gene3D" id="3.30.457.10">
    <property type="entry name" value="Copper amine oxidase-like, N-terminal domain"/>
    <property type="match status" value="1"/>
</dbReference>
<gene>
    <name evidence="3" type="ORF">B7C51_02780</name>
</gene>
<dbReference type="InterPro" id="IPR002508">
    <property type="entry name" value="MurNAc-LAA_cat"/>
</dbReference>